<dbReference type="EMBL" id="VPFD01000004">
    <property type="protein sequence ID" value="TXG01325.1"/>
    <property type="molecule type" value="Genomic_DNA"/>
</dbReference>
<dbReference type="GO" id="GO:0019867">
    <property type="term" value="C:outer membrane"/>
    <property type="evidence" value="ECO:0007669"/>
    <property type="project" value="InterPro"/>
</dbReference>
<dbReference type="RefSeq" id="WP_147933901.1">
    <property type="nucleotide sequence ID" value="NZ_VPFD01000004.1"/>
</dbReference>
<evidence type="ECO:0000259" key="3">
    <source>
        <dbReference type="Pfam" id="PF05433"/>
    </source>
</evidence>
<feature type="domain" description="Glycine zipper 2TM" evidence="3">
    <location>
        <begin position="164"/>
        <end position="200"/>
    </location>
</feature>
<comment type="subcellular location">
    <subcellularLocation>
        <location evidence="1">Membrane</location>
    </subcellularLocation>
</comment>
<name>A0A5C7G619_9BURK</name>
<gene>
    <name evidence="4" type="ORF">FVD38_05595</name>
</gene>
<comment type="caution">
    <text evidence="4">The sequence shown here is derived from an EMBL/GenBank/DDBJ whole genome shotgun (WGS) entry which is preliminary data.</text>
</comment>
<evidence type="ECO:0000313" key="5">
    <source>
        <dbReference type="Proteomes" id="UP000321413"/>
    </source>
</evidence>
<dbReference type="PANTHER" id="PTHR35603">
    <property type="match status" value="1"/>
</dbReference>
<sequence length="206" mass="20922">METTTTNRIHPLMAAAAASVIVVSLTGAAAITGLLPTSNSAPEPSMPLAAASPYAMPQAGMVQPNGYVAQPGQMAPVAANGQQLVPAMVPAMVPAHQVAYAQPVAQVQPEPTVIIREKPVVKVVEKTRVVHAKPQPVRYEEPRYSQPAPAPAPAQQPNYVGIGTGAVIGGLIGNQIGGGNGKKLATVAGVIGGGIIGNEIANRNGR</sequence>
<evidence type="ECO:0000256" key="1">
    <source>
        <dbReference type="ARBA" id="ARBA00004370"/>
    </source>
</evidence>
<dbReference type="Proteomes" id="UP000321413">
    <property type="component" value="Unassembled WGS sequence"/>
</dbReference>
<accession>A0A5C7G619</accession>
<dbReference type="AlphaFoldDB" id="A0A5C7G619"/>
<evidence type="ECO:0000313" key="4">
    <source>
        <dbReference type="EMBL" id="TXG01325.1"/>
    </source>
</evidence>
<keyword evidence="2" id="KW-0472">Membrane</keyword>
<dbReference type="Pfam" id="PF05433">
    <property type="entry name" value="Rick_17kDa_Anti"/>
    <property type="match status" value="1"/>
</dbReference>
<protein>
    <submittedName>
        <fullName evidence="4">Glycine zipper 2TM domain-containing protein</fullName>
    </submittedName>
</protein>
<proteinExistence type="predicted"/>
<keyword evidence="5" id="KW-1185">Reference proteome</keyword>
<evidence type="ECO:0000256" key="2">
    <source>
        <dbReference type="ARBA" id="ARBA00023136"/>
    </source>
</evidence>
<dbReference type="InterPro" id="IPR008816">
    <property type="entry name" value="Gly_zipper_2TM_dom"/>
</dbReference>
<dbReference type="PANTHER" id="PTHR35603:SF2">
    <property type="entry name" value="OUTER MEMBRANE LIPOPROTEIN"/>
    <property type="match status" value="1"/>
</dbReference>
<reference evidence="4 5" key="1">
    <citation type="submission" date="2019-08" db="EMBL/GenBank/DDBJ databases">
        <title>Massilia golmudensis sp. nov., isolated from sand in the Qinghai-Tibetan Plateau.</title>
        <authorList>
            <person name="Zhang B."/>
        </authorList>
    </citation>
    <scope>NUCLEOTIDE SEQUENCE [LARGE SCALE GENOMIC DNA]</scope>
    <source>
        <strain evidence="4 5">GEM5</strain>
    </source>
</reference>
<dbReference type="InterPro" id="IPR051407">
    <property type="entry name" value="Bact_OM_lipoprot/Surf_antigen"/>
</dbReference>
<organism evidence="4 5">
    <name type="scientific">Massilia arenae</name>
    <dbReference type="NCBI Taxonomy" id="2603288"/>
    <lineage>
        <taxon>Bacteria</taxon>
        <taxon>Pseudomonadati</taxon>
        <taxon>Pseudomonadota</taxon>
        <taxon>Betaproteobacteria</taxon>
        <taxon>Burkholderiales</taxon>
        <taxon>Oxalobacteraceae</taxon>
        <taxon>Telluria group</taxon>
        <taxon>Massilia</taxon>
    </lineage>
</organism>